<feature type="transmembrane region" description="Helical" evidence="1">
    <location>
        <begin position="370"/>
        <end position="390"/>
    </location>
</feature>
<reference evidence="2" key="1">
    <citation type="submission" date="2021-02" db="EMBL/GenBank/DDBJ databases">
        <authorList>
            <person name="Cremers G."/>
            <person name="Picone N."/>
        </authorList>
    </citation>
    <scope>NUCLEOTIDE SEQUENCE</scope>
    <source>
        <strain evidence="2">PQ17</strain>
    </source>
</reference>
<evidence type="ECO:0000313" key="2">
    <source>
        <dbReference type="EMBL" id="CAF0698336.1"/>
    </source>
</evidence>
<proteinExistence type="predicted"/>
<feature type="transmembrane region" description="Helical" evidence="1">
    <location>
        <begin position="12"/>
        <end position="30"/>
    </location>
</feature>
<feature type="transmembrane region" description="Helical" evidence="1">
    <location>
        <begin position="468"/>
        <end position="487"/>
    </location>
</feature>
<dbReference type="Gene3D" id="3.30.70.1430">
    <property type="entry name" value="Multidrug efflux transporter AcrB pore domain"/>
    <property type="match status" value="2"/>
</dbReference>
<dbReference type="Pfam" id="PF00873">
    <property type="entry name" value="ACR_tran"/>
    <property type="match status" value="1"/>
</dbReference>
<dbReference type="RefSeq" id="WP_174583294.1">
    <property type="nucleotide sequence ID" value="NZ_CAJNOB010000019.1"/>
</dbReference>
<feature type="transmembrane region" description="Helical" evidence="1">
    <location>
        <begin position="1012"/>
        <end position="1034"/>
    </location>
</feature>
<comment type="caution">
    <text evidence="2">The sequence shown here is derived from an EMBL/GenBank/DDBJ whole genome shotgun (WGS) entry which is preliminary data.</text>
</comment>
<dbReference type="EMBL" id="CAJNOB010000019">
    <property type="protein sequence ID" value="CAF0698336.1"/>
    <property type="molecule type" value="Genomic_DNA"/>
</dbReference>
<organism evidence="2 3">
    <name type="scientific">Candidatus Methylacidithermus pantelleriae</name>
    <dbReference type="NCBI Taxonomy" id="2744239"/>
    <lineage>
        <taxon>Bacteria</taxon>
        <taxon>Pseudomonadati</taxon>
        <taxon>Verrucomicrobiota</taxon>
        <taxon>Methylacidiphilae</taxon>
        <taxon>Methylacidiphilales</taxon>
        <taxon>Methylacidiphilaceae</taxon>
        <taxon>Candidatus Methylacidithermus</taxon>
    </lineage>
</organism>
<dbReference type="Gene3D" id="3.30.70.1320">
    <property type="entry name" value="Multidrug efflux transporter AcrB pore domain like"/>
    <property type="match status" value="1"/>
</dbReference>
<dbReference type="Proteomes" id="UP000663859">
    <property type="component" value="Unassembled WGS sequence"/>
</dbReference>
<feature type="transmembrane region" description="Helical" evidence="1">
    <location>
        <begin position="344"/>
        <end position="363"/>
    </location>
</feature>
<dbReference type="PANTHER" id="PTHR32063:SF8">
    <property type="entry name" value="CATION EFFLUX PROTEIN"/>
    <property type="match status" value="1"/>
</dbReference>
<feature type="transmembrane region" description="Helical" evidence="1">
    <location>
        <begin position="940"/>
        <end position="960"/>
    </location>
</feature>
<feature type="transmembrane region" description="Helical" evidence="1">
    <location>
        <begin position="549"/>
        <end position="567"/>
    </location>
</feature>
<name>A0A8J2BL40_9BACT</name>
<feature type="transmembrane region" description="Helical" evidence="1">
    <location>
        <begin position="966"/>
        <end position="991"/>
    </location>
</feature>
<evidence type="ECO:0000313" key="3">
    <source>
        <dbReference type="Proteomes" id="UP000663859"/>
    </source>
</evidence>
<keyword evidence="1" id="KW-1133">Transmembrane helix</keyword>
<keyword evidence="1" id="KW-0812">Transmembrane</keyword>
<protein>
    <submittedName>
        <fullName evidence="2">Cation/multidrug efflux pump</fullName>
    </submittedName>
</protein>
<gene>
    <name evidence="2" type="primary">acrB</name>
    <name evidence="2" type="ORF">MPNT_260013</name>
</gene>
<feature type="transmembrane region" description="Helical" evidence="1">
    <location>
        <begin position="1046"/>
        <end position="1069"/>
    </location>
</feature>
<dbReference type="SUPFAM" id="SSF82693">
    <property type="entry name" value="Multidrug efflux transporter AcrB pore domain, PN1, PN2, PC1 and PC2 subdomains"/>
    <property type="match status" value="2"/>
</dbReference>
<keyword evidence="1" id="KW-0472">Membrane</keyword>
<dbReference type="InterPro" id="IPR001036">
    <property type="entry name" value="Acrflvin-R"/>
</dbReference>
<dbReference type="Gene3D" id="3.30.2090.10">
    <property type="entry name" value="Multidrug efflux transporter AcrB TolC docking domain, DN and DC subdomains"/>
    <property type="match status" value="2"/>
</dbReference>
<dbReference type="PRINTS" id="PR00702">
    <property type="entry name" value="ACRIFLAVINRP"/>
</dbReference>
<dbReference type="AlphaFoldDB" id="A0A8J2BL40"/>
<dbReference type="GO" id="GO:0005886">
    <property type="term" value="C:plasma membrane"/>
    <property type="evidence" value="ECO:0007669"/>
    <property type="project" value="TreeGrafter"/>
</dbReference>
<dbReference type="InterPro" id="IPR027463">
    <property type="entry name" value="AcrB_DN_DC_subdom"/>
</dbReference>
<feature type="transmembrane region" description="Helical" evidence="1">
    <location>
        <begin position="914"/>
        <end position="933"/>
    </location>
</feature>
<sequence length="1075" mass="119100">MWIVRLALRQPFTIAVMAVAILILGLFTISTTPTDIFPEIDIPVVTIVWQYLGLPPREMQNYITTLSDYSIANYVEGVKRVESTSYYGFSITRVYFQPGVDISLAIAQVEAILQPNVKRMPVGTTPPLIFRFNASEVPILQIGVSSPTLSDADLADYALYQLRRDLLSVRGATMPPPWGGNVRWMTVDVNPNELLARGLSADQVLQVVNSQVVDLPSGDVKIGNRDYLVSLNNVPSRLAEINDYPIKKVDPPRGTLRIFPSDRMIYVRDIGHIHEGGAPQWNLVRSNGIRGTLLTVLKGRGASTIEIVDEIKKLLPELRKANPRVTIKELFDQSLYVRAAIKGVVTEGLMAATLTGLMILLFLGSWRSTLIVLTSIPLCVLVALFVLSRLGYTLNLMTLGGLALAVGILVDDATVTIENMHRHLSMGKPMIQAIVDAAQEIAKPAFVATLSISIVFTSVTLLEGPPRFLFIPMALAVVFAMLFSYFLSRSLVPCMANLLLPLEHSEAVPRRVFEQWIEKAHEVFEERFFALRNSYERVLQWVLENRKKFFQSVFVFFGISACLFPFIGRDFFPVADAGLMRLHVYTPTGTRLETSEVYFAQVEEAIRQLIPPGELETIVDNIGLPVYFSTTLAFSDSMTEGPFDGEILISLKEGHKPTAHYMKRLREELPKRFPSFSFFFQPADMVNQVLNFGVASPIDIRIIGPDEDRVYQIARKVEAAVRRVLGAVDVHLHQRMDYPTIRLDVDRVRAMEFGLTQADITKNILTQLSSSYMVAPTYWVDPKTTISYPLLVFTPQNRIRSPGDLLRLTITPLNGRGRSAFGPESTQTLLGNVQNPLLLANVVKLYRRDSPAVVTHSNMKPALDVYANIQGRDLGGVASDIERVLRPIRKELPPLYRIEVVGQVTSMREAFGRLGLGVAFAVILVYLLMVVNFQSWLDPLIILMALPMGACGILWALFLWHTTFSVPSLMGTIMTVGVATANSILLITFANQELATGKAALQAALEAGKVRLRPVLMTALAMIIGMLPMSLGLSEGGEQNAPLGRAVIGGLLLATVGTLFFVPAVFTFLRGRKAS</sequence>
<dbReference type="Gene3D" id="3.30.70.1440">
    <property type="entry name" value="Multidrug efflux transporter AcrB pore domain"/>
    <property type="match status" value="1"/>
</dbReference>
<dbReference type="GO" id="GO:0042910">
    <property type="term" value="F:xenobiotic transmembrane transporter activity"/>
    <property type="evidence" value="ECO:0007669"/>
    <property type="project" value="TreeGrafter"/>
</dbReference>
<accession>A0A8J2BL40</accession>
<keyword evidence="3" id="KW-1185">Reference proteome</keyword>
<dbReference type="PANTHER" id="PTHR32063">
    <property type="match status" value="1"/>
</dbReference>
<dbReference type="SUPFAM" id="SSF82714">
    <property type="entry name" value="Multidrug efflux transporter AcrB TolC docking domain, DN and DC subdomains"/>
    <property type="match status" value="1"/>
</dbReference>
<dbReference type="Gene3D" id="1.20.1640.10">
    <property type="entry name" value="Multidrug efflux transporter AcrB transmembrane domain"/>
    <property type="match status" value="2"/>
</dbReference>
<dbReference type="SUPFAM" id="SSF82866">
    <property type="entry name" value="Multidrug efflux transporter AcrB transmembrane domain"/>
    <property type="match status" value="2"/>
</dbReference>
<evidence type="ECO:0000256" key="1">
    <source>
        <dbReference type="SAM" id="Phobius"/>
    </source>
</evidence>